<dbReference type="RefSeq" id="XP_053539897.1">
    <property type="nucleotide sequence ID" value="XM_053683922.1"/>
</dbReference>
<name>A0A9F7TNI6_ICTPU</name>
<evidence type="ECO:0000256" key="5">
    <source>
        <dbReference type="ARBA" id="ARBA00022840"/>
    </source>
</evidence>
<keyword evidence="2" id="KW-0963">Cytoplasm</keyword>
<evidence type="ECO:0000256" key="3">
    <source>
        <dbReference type="ARBA" id="ARBA00022588"/>
    </source>
</evidence>
<dbReference type="PANTHER" id="PTHR31594">
    <property type="entry name" value="AIG1-TYPE G DOMAIN-CONTAINING PROTEIN"/>
    <property type="match status" value="1"/>
</dbReference>
<dbReference type="PROSITE" id="PS50837">
    <property type="entry name" value="NACHT"/>
    <property type="match status" value="1"/>
</dbReference>
<evidence type="ECO:0000256" key="2">
    <source>
        <dbReference type="ARBA" id="ARBA00022490"/>
    </source>
</evidence>
<keyword evidence="5" id="KW-0067">ATP-binding</keyword>
<accession>A0A9F7TNI6</accession>
<dbReference type="InterPro" id="IPR001315">
    <property type="entry name" value="CARD"/>
</dbReference>
<protein>
    <submittedName>
        <fullName evidence="10">Uncharacterized protein LOC108272987 isoform X12</fullName>
    </submittedName>
</protein>
<gene>
    <name evidence="10" type="primary">LOC108272987</name>
</gene>
<dbReference type="Gene3D" id="1.10.533.10">
    <property type="entry name" value="Death Domain, Fas"/>
    <property type="match status" value="1"/>
</dbReference>
<dbReference type="CDD" id="cd01671">
    <property type="entry name" value="CARD"/>
    <property type="match status" value="1"/>
</dbReference>
<comment type="subcellular location">
    <subcellularLocation>
        <location evidence="1">Cytoplasm</location>
    </subcellularLocation>
</comment>
<organism evidence="9 10">
    <name type="scientific">Ictalurus punctatus</name>
    <name type="common">Channel catfish</name>
    <name type="synonym">Silurus punctatus</name>
    <dbReference type="NCBI Taxonomy" id="7998"/>
    <lineage>
        <taxon>Eukaryota</taxon>
        <taxon>Metazoa</taxon>
        <taxon>Chordata</taxon>
        <taxon>Craniata</taxon>
        <taxon>Vertebrata</taxon>
        <taxon>Euteleostomi</taxon>
        <taxon>Actinopterygii</taxon>
        <taxon>Neopterygii</taxon>
        <taxon>Teleostei</taxon>
        <taxon>Ostariophysi</taxon>
        <taxon>Siluriformes</taxon>
        <taxon>Ictaluridae</taxon>
        <taxon>Ictalurus</taxon>
    </lineage>
</organism>
<dbReference type="PANTHER" id="PTHR31594:SF16">
    <property type="entry name" value="SI:CH211-281L24.3"/>
    <property type="match status" value="1"/>
</dbReference>
<evidence type="ECO:0000313" key="10">
    <source>
        <dbReference type="RefSeq" id="XP_053539897.1"/>
    </source>
</evidence>
<dbReference type="InterPro" id="IPR027417">
    <property type="entry name" value="P-loop_NTPase"/>
</dbReference>
<reference evidence="10" key="2">
    <citation type="submission" date="2025-08" db="UniProtKB">
        <authorList>
            <consortium name="RefSeq"/>
        </authorList>
    </citation>
    <scope>IDENTIFICATION</scope>
    <source>
        <tissue evidence="10">Blood</tissue>
    </source>
</reference>
<dbReference type="Pfam" id="PF05729">
    <property type="entry name" value="NACHT"/>
    <property type="match status" value="1"/>
</dbReference>
<dbReference type="GO" id="GO:0005524">
    <property type="term" value="F:ATP binding"/>
    <property type="evidence" value="ECO:0007669"/>
    <property type="project" value="UniProtKB-KW"/>
</dbReference>
<dbReference type="GO" id="GO:0045087">
    <property type="term" value="P:innate immune response"/>
    <property type="evidence" value="ECO:0007669"/>
    <property type="project" value="UniProtKB-KW"/>
</dbReference>
<evidence type="ECO:0000259" key="8">
    <source>
        <dbReference type="PROSITE" id="PS50837"/>
    </source>
</evidence>
<reference evidence="9" key="1">
    <citation type="journal article" date="2016" name="Nat. Commun.">
        <title>The channel catfish genome sequence provides insights into the evolution of scale formation in teleosts.</title>
        <authorList>
            <person name="Liu Z."/>
            <person name="Liu S."/>
            <person name="Yao J."/>
            <person name="Bao L."/>
            <person name="Zhang J."/>
            <person name="Li Y."/>
            <person name="Jiang C."/>
            <person name="Sun L."/>
            <person name="Wang R."/>
            <person name="Zhang Y."/>
            <person name="Zhou T."/>
            <person name="Zeng Q."/>
            <person name="Fu Q."/>
            <person name="Gao S."/>
            <person name="Li N."/>
            <person name="Koren S."/>
            <person name="Jiang Y."/>
            <person name="Zimin A."/>
            <person name="Xu P."/>
            <person name="Phillippy A.M."/>
            <person name="Geng X."/>
            <person name="Song L."/>
            <person name="Sun F."/>
            <person name="Li C."/>
            <person name="Wang X."/>
            <person name="Chen A."/>
            <person name="Jin Y."/>
            <person name="Yuan Z."/>
            <person name="Yang Y."/>
            <person name="Tan S."/>
            <person name="Peatman E."/>
            <person name="Lu J."/>
            <person name="Qin Z."/>
            <person name="Dunham R."/>
            <person name="Li Z."/>
            <person name="Sonstegard T."/>
            <person name="Feng J."/>
            <person name="Danzmann R.G."/>
            <person name="Schroeder S."/>
            <person name="Scheffler B."/>
            <person name="Duke M.V."/>
            <person name="Ballard L."/>
            <person name="Kucuktas H."/>
            <person name="Kaltenboeck L."/>
            <person name="Liu H."/>
            <person name="Armbruster J."/>
            <person name="Xie Y."/>
            <person name="Kirby M.L."/>
            <person name="Tian Y."/>
            <person name="Flanagan M.E."/>
            <person name="Mu W."/>
            <person name="Waldbieser G.C."/>
        </authorList>
    </citation>
    <scope>NUCLEOTIDE SEQUENCE [LARGE SCALE GENOMIC DNA]</scope>
    <source>
        <strain evidence="9">SDA103</strain>
    </source>
</reference>
<evidence type="ECO:0000256" key="1">
    <source>
        <dbReference type="ARBA" id="ARBA00004496"/>
    </source>
</evidence>
<feature type="domain" description="NACHT" evidence="8">
    <location>
        <begin position="214"/>
        <end position="334"/>
    </location>
</feature>
<dbReference type="Gene3D" id="1.20.58.1200">
    <property type="entry name" value="RNA silencing suppressor P21, N-terminal domain"/>
    <property type="match status" value="11"/>
</dbReference>
<evidence type="ECO:0000256" key="4">
    <source>
        <dbReference type="ARBA" id="ARBA00022741"/>
    </source>
</evidence>
<keyword evidence="9" id="KW-1185">Reference proteome</keyword>
<dbReference type="InterPro" id="IPR011029">
    <property type="entry name" value="DEATH-like_dom_sf"/>
</dbReference>
<sequence>MASSHQSAREYIRDACENLLGRLQNLPLIVEKLHQQNVLNGNEVGDLEDEPVNCRKTRKILDWVINKGEEACYKFLRILDRERKSVLPKLDSSSLTPDLHTWICLFSFRDEPEDDYTQGPSSCHQLQKILKTRTKESLGEQWRQSQQFYGGKVQENFTFIPLVLDTDTEKNTPHNKIILKSKKSKKSRSKKLRAYIPRDTQRKSPEDLLNSEEKSILIVGKPGIGKTTVVQQMLHHWAERHDPNLDFMFYFDENTLSNTSTTVSLEHLLLSKVLMSNPQLKDNAEEILHYLQEYSERVTIVFDGIRDFPDNAFFLGIIQHDLLPEAKVVATCRPEVEYKFSDWTTCKVYVQGFSEESIYDFFRKMSGNDPEMVDSVINNPALFSLCHVPMYAFMVAACILNDTSEKAQKQCTASELYVQIFCDCLQRHGKKKLLHLDGHIKNCRDKVLSLAESAFNATKLKTIILEFDYYEKDIAGAFLKTVSVMSPARAKTFCAFPHNTMQEFFSALWLLEKTEIVDELLHLCQNEDSKHMKHVIPFLCGLQSHTNIDHLKCLFPLNKVMENIDSFFEKVLNTFLCDQPDDEKVDVAFICQCLYEYQSPETCCSFLERINYYLDLSEEHLDPYTCCAVSYVISQSRNKRVHLDLENSAVSLSGLKTVLDHSQYLRDLSATLCQVWTITLKCEELNYLIHLLQLCGNEIHIPVSSQTDVLRQAGKIITQYAEQTNLHLHCDKDSRQFSDLLCSTVFTWLPHISSLQFDSKQGEKEREERCRTFLLDLCLQAALHQPHNIQETVEKMMTIYYKEQSDFLLDLYSRVKQYESETGRRVLPALLPVYQSGPAVWYINLSERKVSLLLEVLKLQTEKKPVVLRDCSDEESEVRSFLQCLPYISHLRFKRFYSDSESTASIQFLLNLSIAAVDCKSDKGESFTELLASVCSYNTFPFGEEFHGFQEEQSDFLLDLYSRVKLYKSKTGRRVLPALLPVYQSVPAVWSINLSERKVSLLLEVLKLQTEKKPVVLRDWSDEKSEVRSFLQCLPYISHLRFDSKQGEKEREERCRTFLLDLCLQAALHQPHNIQETVEKVMTFYYKEQSDFLLDLYSRVKQYESETGRRVLPALLPVYQSGPAVWYIKLSERRVSLLLEVLKLQTEKKPVELRDCSDEESEVRSFLQCLPYISHLRFKRFDSKQGEKEREERCRTFLLDLCLQAALHQPHNIQETVKKVMTIYYYYYEQSDFLLDLYSRVKQYESKTGRRVLPALLPVYQSVPAVWSINLSERKVSLLLEVLKLQTEKKPVELRDCSDEESEVRSFLQCLPYISHLRFNEFEQGEKEREERCRTFLLDVCLQAALHQPHNIQETVEKVMTIYYYEQSDFLLDLYSRVKQYESETGRRVLPALLPVYQSVPAVWSIKLSERKVSLLLEVLKLQTEKKPVELRDCSDEESEVRSFLQCLPYISHLRFNEFYSDSESTASIQFLLNLSIAAVDCKSDKGESFTELLASVCSYNTFPFDEEYGLQERQSDFLLDLYSRVKQYESETGRRVLPALLPVYQSGPAVWYINLSERKVSLLLEVLKLQTKKKPVELRDCSDEESEVRSFLQCLPYISKIRFKRFYSDSESTASIQFLLNLSIAAVDCKSDKGESFTELLASACSYNTFPFGEEYGFQEEQSDFLLDLYSRVKQYESETGRRVLPALLPVYQSVPAVWSINLSKRKVSLLLEVLKLQTKKKPVELRDCSDEESEVRSFLQCLPYISKIRFKRFDSKHGEKEREERCRTFLLDLCLQAALHQPHNIQETVEKVITFTEYRDYYYYYDIQSDFLLDLYSRVKQYESETGRRVLPALLPVYQSVPAVWSIKLSERKVSLLLEVLKLQTKKKPVVLRDCSDEESEVRSFLQCLPYISHLRFKRFDSKQGEKEREERCRTFLLDLCLQAALHQPHNIQETVQKVITFTEYRDYYYYYDIQSDFLLDLYSRVKQYESETGRRVLPALLPVYQSVPAVWSINLSERKVSLLLEVLKLQTEKKPVELRDCSDEESEVRSFLQCLPYISHLRFNVFDSKQGEKEREERCRTFLLDLCLQAALHQPHNIQETVEKVMTIYYYEQSDFLLDLYSRVKQYESETGRRVLPALLPVYQSGPAVWSIKLSERKVSLLLEVLKLQTEKKPVELRDCSDEESEVRSFLQCLPYISHLRFNVVISSTIQFLLNLSIAAVDCKSDKGESFTELLASVCSYNTFPFGEEYDGFQEEQSDFLLDLYSCVKQYESETGRRVLPALLPVYQSVPAVWYIDLSERKVSLLLEVLKLQTEKKPVELRDWSDEESEVRSFLQCLPYISELRCGENIIPRLSKAVVDYTEDTELVRAFFAAMDFIFVIHWVLTTRECRAVRKVLSLSDSKLKLTLKPRAISLRGARLLFRHITHLQKLCLSDRVVGRMVRAFGAVRAGGSLVIEELCMSLNSIKPKKEIFTFLSSLSSLLNIWTVHCVNLTECRMEAHSLISLMCHAGNLKIRLSKETLQQFTSLLCEVQDGELTRFFLEKVGGDLTSCSLSWEELIHFLQQRVCRISANIRKSKITYNHIRQILPLLSEIQFKRLNPSVVLSIIREIYETGSAHCVSSLLSSTHSCINLNNTELDSYHCTALCFTLQHCTSVSLSLLWTSIPEGELVKILPLFNRVSQLSVDRVLLLKLLHCCSISELQQGAVAAVFSALQNRLDFSCSTGLDLSTETQDNTLHLTTEDCSDISTAIQKSLQLTELNLKDCEMEDTGVDMFFLILHTVKLCCSKTLLLRFLARLQVVNELDCVRHAMYLSQALDGEMDLSETPLDLPACRSLALFLEFSEGLSELDLSHCQLADHSLELLFPYLHKAAVLDLSHNGIDDCLAGRIYTVVSTSSNIQTVRLFNNRITDIEPFRKDKRFEVW</sequence>
<dbReference type="GO" id="GO:0005737">
    <property type="term" value="C:cytoplasm"/>
    <property type="evidence" value="ECO:0007669"/>
    <property type="project" value="UniProtKB-SubCell"/>
</dbReference>
<evidence type="ECO:0000256" key="6">
    <source>
        <dbReference type="ARBA" id="ARBA00022859"/>
    </source>
</evidence>
<keyword evidence="3" id="KW-0399">Innate immunity</keyword>
<dbReference type="SUPFAM" id="SSF47986">
    <property type="entry name" value="DEATH domain"/>
    <property type="match status" value="1"/>
</dbReference>
<feature type="domain" description="CARD" evidence="7">
    <location>
        <begin position="4"/>
        <end position="94"/>
    </location>
</feature>
<keyword evidence="6" id="KW-0391">Immunity</keyword>
<dbReference type="Gene3D" id="3.80.10.10">
    <property type="entry name" value="Ribonuclease Inhibitor"/>
    <property type="match status" value="1"/>
</dbReference>
<dbReference type="PROSITE" id="PS50209">
    <property type="entry name" value="CARD"/>
    <property type="match status" value="1"/>
</dbReference>
<dbReference type="Gene3D" id="3.40.50.300">
    <property type="entry name" value="P-loop containing nucleotide triphosphate hydrolases"/>
    <property type="match status" value="1"/>
</dbReference>
<evidence type="ECO:0000313" key="9">
    <source>
        <dbReference type="Proteomes" id="UP000221080"/>
    </source>
</evidence>
<keyword evidence="4" id="KW-0547">Nucleotide-binding</keyword>
<dbReference type="Proteomes" id="UP000221080">
    <property type="component" value="Chromosome 12"/>
</dbReference>
<dbReference type="Pfam" id="PF00619">
    <property type="entry name" value="CARD"/>
    <property type="match status" value="1"/>
</dbReference>
<dbReference type="GeneID" id="108272987"/>
<dbReference type="InterPro" id="IPR052090">
    <property type="entry name" value="Cytolytic_pore-forming_toxin"/>
</dbReference>
<dbReference type="GO" id="GO:0042981">
    <property type="term" value="P:regulation of apoptotic process"/>
    <property type="evidence" value="ECO:0007669"/>
    <property type="project" value="InterPro"/>
</dbReference>
<proteinExistence type="predicted"/>
<dbReference type="InterPro" id="IPR032675">
    <property type="entry name" value="LRR_dom_sf"/>
</dbReference>
<evidence type="ECO:0000259" key="7">
    <source>
        <dbReference type="PROSITE" id="PS50209"/>
    </source>
</evidence>
<dbReference type="SUPFAM" id="SSF52047">
    <property type="entry name" value="RNI-like"/>
    <property type="match status" value="2"/>
</dbReference>
<dbReference type="InterPro" id="IPR007111">
    <property type="entry name" value="NACHT_NTPase"/>
</dbReference>
<dbReference type="SUPFAM" id="SSF52540">
    <property type="entry name" value="P-loop containing nucleoside triphosphate hydrolases"/>
    <property type="match status" value="1"/>
</dbReference>